<keyword evidence="3" id="KW-0413">Isomerase</keyword>
<reference evidence="3" key="1">
    <citation type="submission" date="2019-09" db="EMBL/GenBank/DDBJ databases">
        <authorList>
            <person name="Li J."/>
        </authorList>
    </citation>
    <scope>NUCLEOTIDE SEQUENCE [LARGE SCALE GENOMIC DNA]</scope>
    <source>
        <strain evidence="3">NRBC 14897</strain>
    </source>
</reference>
<dbReference type="AlphaFoldDB" id="A0A641ALA3"/>
<dbReference type="InterPro" id="IPR017517">
    <property type="entry name" value="Maleyloyr_isom"/>
</dbReference>
<dbReference type="NCBIfam" id="TIGR03083">
    <property type="entry name" value="maleylpyruvate isomerase family mycothiol-dependent enzyme"/>
    <property type="match status" value="1"/>
</dbReference>
<feature type="domain" description="MDMPI C-terminal" evidence="1">
    <location>
        <begin position="144"/>
        <end position="237"/>
    </location>
</feature>
<dbReference type="InterPro" id="IPR034660">
    <property type="entry name" value="DinB/YfiT-like"/>
</dbReference>
<sequence length="247" mass="26837">MTGVPQIDHLTLLEEATRRFASLVREASGDEPVPACDPWVVRDLVEHLGTVHRWAASIVLSGQRLVEPEPLVVGDPADWYAGTATALLAALRAVDPAEPVPNFSRIDETAAFWPRRQLLETTVHVVDLLQALGRDESQWAVPAELAADGIDEVLRIFFPRMTAGGARPHVRSRIRLVAADLDRSWVVAPAEEEAGSPVQLDATADADAVVSGTASDLYLALWHRVPRERLQFDGDDGIALLDGPTTP</sequence>
<evidence type="ECO:0000313" key="3">
    <source>
        <dbReference type="EMBL" id="KAA1374746.1"/>
    </source>
</evidence>
<dbReference type="GO" id="GO:0046872">
    <property type="term" value="F:metal ion binding"/>
    <property type="evidence" value="ECO:0007669"/>
    <property type="project" value="InterPro"/>
</dbReference>
<dbReference type="EMBL" id="SDPP02000004">
    <property type="protein sequence ID" value="KAA1374746.1"/>
    <property type="molecule type" value="Genomic_DNA"/>
</dbReference>
<dbReference type="RefSeq" id="WP_129185606.1">
    <property type="nucleotide sequence ID" value="NZ_JAGIOG010000001.1"/>
</dbReference>
<accession>A0A641ALA3</accession>
<keyword evidence="4" id="KW-1185">Reference proteome</keyword>
<dbReference type="Pfam" id="PF11716">
    <property type="entry name" value="MDMPI_N"/>
    <property type="match status" value="1"/>
</dbReference>
<evidence type="ECO:0000313" key="4">
    <source>
        <dbReference type="Proteomes" id="UP001515100"/>
    </source>
</evidence>
<name>A0A641ALA3_9ACTN</name>
<dbReference type="PANTHER" id="PTHR40758:SF1">
    <property type="entry name" value="CONSERVED PROTEIN"/>
    <property type="match status" value="1"/>
</dbReference>
<organism evidence="3 4">
    <name type="scientific">Aeromicrobium fastidiosum</name>
    <dbReference type="NCBI Taxonomy" id="52699"/>
    <lineage>
        <taxon>Bacteria</taxon>
        <taxon>Bacillati</taxon>
        <taxon>Actinomycetota</taxon>
        <taxon>Actinomycetes</taxon>
        <taxon>Propionibacteriales</taxon>
        <taxon>Nocardioidaceae</taxon>
        <taxon>Aeromicrobium</taxon>
    </lineage>
</organism>
<gene>
    <name evidence="3" type="ORF">ESP62_015255</name>
</gene>
<feature type="domain" description="Mycothiol-dependent maleylpyruvate isomerase metal-binding" evidence="2">
    <location>
        <begin position="13"/>
        <end position="128"/>
    </location>
</feature>
<evidence type="ECO:0000259" key="1">
    <source>
        <dbReference type="Pfam" id="PF07398"/>
    </source>
</evidence>
<dbReference type="InterPro" id="IPR010872">
    <property type="entry name" value="MDMPI_C-term_domain"/>
</dbReference>
<dbReference type="Pfam" id="PF07398">
    <property type="entry name" value="MDMPI_C"/>
    <property type="match status" value="1"/>
</dbReference>
<dbReference type="PANTHER" id="PTHR40758">
    <property type="entry name" value="CONSERVED PROTEIN"/>
    <property type="match status" value="1"/>
</dbReference>
<comment type="caution">
    <text evidence="3">The sequence shown here is derived from an EMBL/GenBank/DDBJ whole genome shotgun (WGS) entry which is preliminary data.</text>
</comment>
<dbReference type="SUPFAM" id="SSF109854">
    <property type="entry name" value="DinB/YfiT-like putative metalloenzymes"/>
    <property type="match status" value="1"/>
</dbReference>
<dbReference type="Proteomes" id="UP001515100">
    <property type="component" value="Unassembled WGS sequence"/>
</dbReference>
<dbReference type="OrthoDB" id="3671213at2"/>
<evidence type="ECO:0000259" key="2">
    <source>
        <dbReference type="Pfam" id="PF11716"/>
    </source>
</evidence>
<dbReference type="GO" id="GO:0005886">
    <property type="term" value="C:plasma membrane"/>
    <property type="evidence" value="ECO:0007669"/>
    <property type="project" value="TreeGrafter"/>
</dbReference>
<dbReference type="GO" id="GO:0016853">
    <property type="term" value="F:isomerase activity"/>
    <property type="evidence" value="ECO:0007669"/>
    <property type="project" value="UniProtKB-KW"/>
</dbReference>
<proteinExistence type="predicted"/>
<protein>
    <submittedName>
        <fullName evidence="3">Maleylpyruvate isomerase family mycothiol-dependent enzyme</fullName>
    </submittedName>
</protein>
<dbReference type="InterPro" id="IPR024344">
    <property type="entry name" value="MDMPI_metal-binding"/>
</dbReference>